<dbReference type="EMBL" id="CAFBLU010000016">
    <property type="protein sequence ID" value="CAB4876995.1"/>
    <property type="molecule type" value="Genomic_DNA"/>
</dbReference>
<accession>A0A6J7E6V2</accession>
<dbReference type="GO" id="GO:0016491">
    <property type="term" value="F:oxidoreductase activity"/>
    <property type="evidence" value="ECO:0007669"/>
    <property type="project" value="InterPro"/>
</dbReference>
<dbReference type="InterPro" id="IPR036249">
    <property type="entry name" value="Thioredoxin-like_sf"/>
</dbReference>
<organism evidence="2">
    <name type="scientific">freshwater metagenome</name>
    <dbReference type="NCBI Taxonomy" id="449393"/>
    <lineage>
        <taxon>unclassified sequences</taxon>
        <taxon>metagenomes</taxon>
        <taxon>ecological metagenomes</taxon>
    </lineage>
</organism>
<dbReference type="Pfam" id="PF01323">
    <property type="entry name" value="DSBA"/>
    <property type="match status" value="1"/>
</dbReference>
<evidence type="ECO:0000259" key="1">
    <source>
        <dbReference type="Pfam" id="PF01323"/>
    </source>
</evidence>
<dbReference type="SUPFAM" id="SSF52833">
    <property type="entry name" value="Thioredoxin-like"/>
    <property type="match status" value="1"/>
</dbReference>
<protein>
    <submittedName>
        <fullName evidence="2">Unannotated protein</fullName>
    </submittedName>
</protein>
<proteinExistence type="predicted"/>
<sequence length="144" mass="16247">MIYADFECPRCAFAWERIKDSQLRLGLRYFPVSSRHPRANAAAAAAEAAGRQDMFWEMVDLLFGDQGRLDDPHLWGRARDIGLDLEQFDRDRRSPEVESLIADSFRNAVRAGVMATPTILVDDSLHQGVPDLGDVALWESGRSR</sequence>
<name>A0A6J7E6V2_9ZZZZ</name>
<evidence type="ECO:0000313" key="2">
    <source>
        <dbReference type="EMBL" id="CAB4876995.1"/>
    </source>
</evidence>
<gene>
    <name evidence="2" type="ORF">UFOPK3444_01079</name>
</gene>
<dbReference type="AlphaFoldDB" id="A0A6J7E6V2"/>
<reference evidence="2" key="1">
    <citation type="submission" date="2020-05" db="EMBL/GenBank/DDBJ databases">
        <authorList>
            <person name="Chiriac C."/>
            <person name="Salcher M."/>
            <person name="Ghai R."/>
            <person name="Kavagutti S V."/>
        </authorList>
    </citation>
    <scope>NUCLEOTIDE SEQUENCE</scope>
</reference>
<dbReference type="InterPro" id="IPR001853">
    <property type="entry name" value="DSBA-like_thioredoxin_dom"/>
</dbReference>
<dbReference type="Gene3D" id="3.40.30.10">
    <property type="entry name" value="Glutaredoxin"/>
    <property type="match status" value="1"/>
</dbReference>
<feature type="domain" description="DSBA-like thioredoxin" evidence="1">
    <location>
        <begin position="38"/>
        <end position="131"/>
    </location>
</feature>